<dbReference type="Gene3D" id="3.40.50.1110">
    <property type="entry name" value="SGNH hydrolase"/>
    <property type="match status" value="1"/>
</dbReference>
<accession>A0A6N7KZQ2</accession>
<feature type="region of interest" description="Disordered" evidence="1">
    <location>
        <begin position="1"/>
        <end position="30"/>
    </location>
</feature>
<dbReference type="EMBL" id="WBOF01000001">
    <property type="protein sequence ID" value="MQS15444.1"/>
    <property type="molecule type" value="Genomic_DNA"/>
</dbReference>
<dbReference type="PANTHER" id="PTHR43784">
    <property type="entry name" value="GDSL-LIKE LIPASE/ACYLHYDROLASE, PUTATIVE (AFU_ORTHOLOGUE AFUA_2G00820)-RELATED"/>
    <property type="match status" value="1"/>
</dbReference>
<dbReference type="GO" id="GO:0016787">
    <property type="term" value="F:hydrolase activity"/>
    <property type="evidence" value="ECO:0007669"/>
    <property type="project" value="UniProtKB-KW"/>
</dbReference>
<evidence type="ECO:0000256" key="1">
    <source>
        <dbReference type="SAM" id="MobiDB-lite"/>
    </source>
</evidence>
<evidence type="ECO:0000313" key="3">
    <source>
        <dbReference type="EMBL" id="MQS15444.1"/>
    </source>
</evidence>
<dbReference type="InterPro" id="IPR013830">
    <property type="entry name" value="SGNH_hydro"/>
</dbReference>
<dbReference type="Pfam" id="PF13472">
    <property type="entry name" value="Lipase_GDSL_2"/>
    <property type="match status" value="1"/>
</dbReference>
<dbReference type="InterPro" id="IPR053140">
    <property type="entry name" value="GDSL_Rv0518-like"/>
</dbReference>
<dbReference type="AlphaFoldDB" id="A0A6N7KZQ2"/>
<feature type="domain" description="SGNH hydrolase-type esterase" evidence="2">
    <location>
        <begin position="44"/>
        <end position="220"/>
    </location>
</feature>
<protein>
    <submittedName>
        <fullName evidence="3">SGNH/GDSL hydrolase family protein</fullName>
    </submittedName>
</protein>
<dbReference type="InterPro" id="IPR036514">
    <property type="entry name" value="SGNH_hydro_sf"/>
</dbReference>
<name>A0A6N7KZQ2_9ACTN</name>
<comment type="caution">
    <text evidence="3">The sequence shown here is derived from an EMBL/GenBank/DDBJ whole genome shotgun (WGS) entry which is preliminary data.</text>
</comment>
<evidence type="ECO:0000259" key="2">
    <source>
        <dbReference type="Pfam" id="PF13472"/>
    </source>
</evidence>
<dbReference type="Proteomes" id="UP000450000">
    <property type="component" value="Unassembled WGS sequence"/>
</dbReference>
<organism evidence="3 4">
    <name type="scientific">Streptomyces kaniharaensis</name>
    <dbReference type="NCBI Taxonomy" id="212423"/>
    <lineage>
        <taxon>Bacteria</taxon>
        <taxon>Bacillati</taxon>
        <taxon>Actinomycetota</taxon>
        <taxon>Actinomycetes</taxon>
        <taxon>Kitasatosporales</taxon>
        <taxon>Streptomycetaceae</taxon>
        <taxon>Streptomyces</taxon>
    </lineage>
</organism>
<gene>
    <name evidence="3" type="ORF">F7Q99_25040</name>
</gene>
<dbReference type="OrthoDB" id="3465773at2"/>
<keyword evidence="3" id="KW-0378">Hydrolase</keyword>
<sequence>MSVLDTGRERAADDERSGDGRSAAGGLRAADGRWATGEPVRFVALGDSLTEGVGDPVADGWRGWAAVLARSLAPEGTGVEFTNLARSGALTVDLTTSQLPAALAQRPELAAVVVGGNDTLRAGFDIRRTTRELDATLGELSAHGAQLLTACLPDPGALLRLPAPLARPLARRMRAVNTVVHALTARHRAVHLHIAELPWHEERRLLSADRLHPSAEGHRLIAHRFHELLATAGRPLGPAPGDHVPAERPPGRAADLWWMATRGTRWVAARSTDLLPGLLALAASEGVGRLRGATGRHDQRMAWEAAQALASLSSPG</sequence>
<dbReference type="PANTHER" id="PTHR43784:SF2">
    <property type="entry name" value="GDSL-LIKE LIPASE_ACYLHYDROLASE, PUTATIVE (AFU_ORTHOLOGUE AFUA_2G00820)-RELATED"/>
    <property type="match status" value="1"/>
</dbReference>
<keyword evidence="4" id="KW-1185">Reference proteome</keyword>
<feature type="compositionally biased region" description="Basic and acidic residues" evidence="1">
    <location>
        <begin position="1"/>
        <end position="19"/>
    </location>
</feature>
<dbReference type="RefSeq" id="WP_153464973.1">
    <property type="nucleotide sequence ID" value="NZ_WBOF01000001.1"/>
</dbReference>
<evidence type="ECO:0000313" key="4">
    <source>
        <dbReference type="Proteomes" id="UP000450000"/>
    </source>
</evidence>
<dbReference type="SUPFAM" id="SSF52266">
    <property type="entry name" value="SGNH hydrolase"/>
    <property type="match status" value="1"/>
</dbReference>
<reference evidence="3 4" key="1">
    <citation type="submission" date="2019-09" db="EMBL/GenBank/DDBJ databases">
        <title>Genome Sequences of Streptomyces kaniharaensis ATCC 21070.</title>
        <authorList>
            <person name="Zhu W."/>
            <person name="De Crecy-Lagard V."/>
            <person name="Richards N.G."/>
        </authorList>
    </citation>
    <scope>NUCLEOTIDE SEQUENCE [LARGE SCALE GENOMIC DNA]</scope>
    <source>
        <strain evidence="3 4">SF-557</strain>
    </source>
</reference>
<dbReference type="CDD" id="cd01832">
    <property type="entry name" value="SGNH_hydrolase_like_1"/>
    <property type="match status" value="1"/>
</dbReference>
<proteinExistence type="predicted"/>